<feature type="repeat" description="ANK" evidence="1">
    <location>
        <begin position="102"/>
        <end position="134"/>
    </location>
</feature>
<dbReference type="PROSITE" id="PS50297">
    <property type="entry name" value="ANK_REP_REGION"/>
    <property type="match status" value="2"/>
</dbReference>
<sequence length="221" mass="24861">MCPCIKIVNRDFVISTLALTGTPFLAALLIMSEEKKHFLYVSLSADKSCIKAIPPKTFSTRWMNRINIYGETKLHFAVKNEDIHLVRKLIKAGANVNKADYAGWTPLHEAVLSSHCEIVLELLKAGANINCKGYNGITPLQDAVQYDDYKVQLFLVKQIILLFYMSCGHSRSVVLFLDGMWAGKRSPGSFTSKIENKHLDGLRETTILLISYLLEHSLTQE</sequence>
<evidence type="ECO:0000256" key="1">
    <source>
        <dbReference type="PROSITE-ProRule" id="PRU00023"/>
    </source>
</evidence>
<organism evidence="3 4">
    <name type="scientific">Erpetoichthys calabaricus</name>
    <name type="common">Rope fish</name>
    <name type="synonym">Calamoichthys calabaricus</name>
    <dbReference type="NCBI Taxonomy" id="27687"/>
    <lineage>
        <taxon>Eukaryota</taxon>
        <taxon>Metazoa</taxon>
        <taxon>Chordata</taxon>
        <taxon>Craniata</taxon>
        <taxon>Vertebrata</taxon>
        <taxon>Euteleostomi</taxon>
        <taxon>Actinopterygii</taxon>
        <taxon>Polypteriformes</taxon>
        <taxon>Polypteridae</taxon>
        <taxon>Erpetoichthys</taxon>
    </lineage>
</organism>
<keyword evidence="1" id="KW-0040">ANK repeat</keyword>
<accession>A0A8C4T0P7</accession>
<dbReference type="InterPro" id="IPR042334">
    <property type="entry name" value="ANKRD31"/>
</dbReference>
<feature type="transmembrane region" description="Helical" evidence="2">
    <location>
        <begin position="12"/>
        <end position="31"/>
    </location>
</feature>
<reference evidence="3" key="1">
    <citation type="submission" date="2021-06" db="EMBL/GenBank/DDBJ databases">
        <authorList>
            <consortium name="Wellcome Sanger Institute Data Sharing"/>
        </authorList>
    </citation>
    <scope>NUCLEOTIDE SEQUENCE [LARGE SCALE GENOMIC DNA]</scope>
</reference>
<name>A0A8C4T0P7_ERPCA</name>
<dbReference type="InterPro" id="IPR036770">
    <property type="entry name" value="Ankyrin_rpt-contain_sf"/>
</dbReference>
<dbReference type="InterPro" id="IPR002110">
    <property type="entry name" value="Ankyrin_rpt"/>
</dbReference>
<keyword evidence="2" id="KW-0472">Membrane</keyword>
<proteinExistence type="predicted"/>
<protein>
    <submittedName>
        <fullName evidence="3">Uncharacterized protein</fullName>
    </submittedName>
</protein>
<dbReference type="Ensembl" id="ENSECRT00000024561.1">
    <property type="protein sequence ID" value="ENSECRP00000024032.1"/>
    <property type="gene ID" value="ENSECRG00000016271.1"/>
</dbReference>
<dbReference type="AlphaFoldDB" id="A0A8C4T0P7"/>
<keyword evidence="2" id="KW-1133">Transmembrane helix</keyword>
<keyword evidence="2" id="KW-0812">Transmembrane</keyword>
<dbReference type="PANTHER" id="PTHR24176">
    <property type="entry name" value="ANKYRIN REPEAT DOMAIN-CONTAINING PROTEIN 31-RELATED"/>
    <property type="match status" value="1"/>
</dbReference>
<evidence type="ECO:0000313" key="3">
    <source>
        <dbReference type="Ensembl" id="ENSECRP00000024032.1"/>
    </source>
</evidence>
<dbReference type="Gene3D" id="1.25.40.20">
    <property type="entry name" value="Ankyrin repeat-containing domain"/>
    <property type="match status" value="1"/>
</dbReference>
<feature type="repeat" description="ANK" evidence="1">
    <location>
        <begin position="69"/>
        <end position="101"/>
    </location>
</feature>
<dbReference type="Pfam" id="PF12796">
    <property type="entry name" value="Ank_2"/>
    <property type="match status" value="1"/>
</dbReference>
<dbReference type="PANTHER" id="PTHR24176:SF14">
    <property type="entry name" value="ANKYRIN REPEAT DOMAIN-CONTAINING PROTEIN 31"/>
    <property type="match status" value="1"/>
</dbReference>
<evidence type="ECO:0000256" key="2">
    <source>
        <dbReference type="SAM" id="Phobius"/>
    </source>
</evidence>
<dbReference type="GeneTree" id="ENSGT00940000154742"/>
<dbReference type="Proteomes" id="UP000694620">
    <property type="component" value="Chromosome 7"/>
</dbReference>
<reference evidence="3" key="3">
    <citation type="submission" date="2025-09" db="UniProtKB">
        <authorList>
            <consortium name="Ensembl"/>
        </authorList>
    </citation>
    <scope>IDENTIFICATION</scope>
</reference>
<dbReference type="SUPFAM" id="SSF48403">
    <property type="entry name" value="Ankyrin repeat"/>
    <property type="match status" value="1"/>
</dbReference>
<evidence type="ECO:0000313" key="4">
    <source>
        <dbReference type="Proteomes" id="UP000694620"/>
    </source>
</evidence>
<keyword evidence="4" id="KW-1185">Reference proteome</keyword>
<dbReference type="SMART" id="SM00248">
    <property type="entry name" value="ANK"/>
    <property type="match status" value="3"/>
</dbReference>
<dbReference type="PROSITE" id="PS50088">
    <property type="entry name" value="ANK_REPEAT"/>
    <property type="match status" value="2"/>
</dbReference>
<reference evidence="3" key="2">
    <citation type="submission" date="2025-08" db="UniProtKB">
        <authorList>
            <consortium name="Ensembl"/>
        </authorList>
    </citation>
    <scope>IDENTIFICATION</scope>
</reference>